<feature type="region of interest" description="Disordered" evidence="1">
    <location>
        <begin position="1"/>
        <end position="20"/>
    </location>
</feature>
<evidence type="ECO:0000256" key="1">
    <source>
        <dbReference type="SAM" id="MobiDB-lite"/>
    </source>
</evidence>
<organism evidence="2">
    <name type="scientific">marine metagenome</name>
    <dbReference type="NCBI Taxonomy" id="408172"/>
    <lineage>
        <taxon>unclassified sequences</taxon>
        <taxon>metagenomes</taxon>
        <taxon>ecological metagenomes</taxon>
    </lineage>
</organism>
<evidence type="ECO:0000313" key="2">
    <source>
        <dbReference type="EMBL" id="SVB45319.1"/>
    </source>
</evidence>
<gene>
    <name evidence="2" type="ORF">METZ01_LOCUS198173</name>
</gene>
<protein>
    <submittedName>
        <fullName evidence="2">Uncharacterized protein</fullName>
    </submittedName>
</protein>
<dbReference type="AlphaFoldDB" id="A0A382E4I6"/>
<accession>A0A382E4I6</accession>
<feature type="compositionally biased region" description="Basic and acidic residues" evidence="1">
    <location>
        <begin position="1"/>
        <end position="11"/>
    </location>
</feature>
<dbReference type="EMBL" id="UINC01042543">
    <property type="protein sequence ID" value="SVB45319.1"/>
    <property type="molecule type" value="Genomic_DNA"/>
</dbReference>
<name>A0A382E4I6_9ZZZZ</name>
<proteinExistence type="predicted"/>
<reference evidence="2" key="1">
    <citation type="submission" date="2018-05" db="EMBL/GenBank/DDBJ databases">
        <authorList>
            <person name="Lanie J.A."/>
            <person name="Ng W.-L."/>
            <person name="Kazmierczak K.M."/>
            <person name="Andrzejewski T.M."/>
            <person name="Davidsen T.M."/>
            <person name="Wayne K.J."/>
            <person name="Tettelin H."/>
            <person name="Glass J.I."/>
            <person name="Rusch D."/>
            <person name="Podicherti R."/>
            <person name="Tsui H.-C.T."/>
            <person name="Winkler M.E."/>
        </authorList>
    </citation>
    <scope>NUCLEOTIDE SEQUENCE</scope>
</reference>
<sequence>MNNKQQKESKMTKKLTKKQKIDRDKRLILGFMEYIKKNYVIIRRDSLKITLEEDADGVFHIPNA</sequence>